<dbReference type="Proteomes" id="UP001457282">
    <property type="component" value="Unassembled WGS sequence"/>
</dbReference>
<dbReference type="GO" id="GO:0000974">
    <property type="term" value="C:Prp19 complex"/>
    <property type="evidence" value="ECO:0007669"/>
    <property type="project" value="InterPro"/>
</dbReference>
<evidence type="ECO:0000313" key="4">
    <source>
        <dbReference type="EMBL" id="KAK9937985.1"/>
    </source>
</evidence>
<evidence type="ECO:0000256" key="2">
    <source>
        <dbReference type="ARBA" id="ARBA00023242"/>
    </source>
</evidence>
<keyword evidence="3" id="KW-0175">Coiled coil</keyword>
<reference evidence="4 5" key="1">
    <citation type="journal article" date="2023" name="G3 (Bethesda)">
        <title>A chromosome-length genome assembly and annotation of blackberry (Rubus argutus, cv. 'Hillquist').</title>
        <authorList>
            <person name="Bruna T."/>
            <person name="Aryal R."/>
            <person name="Dudchenko O."/>
            <person name="Sargent D.J."/>
            <person name="Mead D."/>
            <person name="Buti M."/>
            <person name="Cavallini A."/>
            <person name="Hytonen T."/>
            <person name="Andres J."/>
            <person name="Pham M."/>
            <person name="Weisz D."/>
            <person name="Mascagni F."/>
            <person name="Usai G."/>
            <person name="Natali L."/>
            <person name="Bassil N."/>
            <person name="Fernandez G.E."/>
            <person name="Lomsadze A."/>
            <person name="Armour M."/>
            <person name="Olukolu B."/>
            <person name="Poorten T."/>
            <person name="Britton C."/>
            <person name="Davik J."/>
            <person name="Ashrafi H."/>
            <person name="Aiden E.L."/>
            <person name="Borodovsky M."/>
            <person name="Worthington M."/>
        </authorList>
    </citation>
    <scope>NUCLEOTIDE SEQUENCE [LARGE SCALE GENOMIC DNA]</scope>
    <source>
        <strain evidence="4">PI 553951</strain>
    </source>
</reference>
<protein>
    <submittedName>
        <fullName evidence="4">Uncharacterized protein</fullName>
    </submittedName>
</protein>
<dbReference type="AlphaFoldDB" id="A0AAW1XMN1"/>
<dbReference type="InterPro" id="IPR047242">
    <property type="entry name" value="CDC5L/Cef1"/>
</dbReference>
<keyword evidence="2" id="KW-0539">Nucleus</keyword>
<organism evidence="4 5">
    <name type="scientific">Rubus argutus</name>
    <name type="common">Southern blackberry</name>
    <dbReference type="NCBI Taxonomy" id="59490"/>
    <lineage>
        <taxon>Eukaryota</taxon>
        <taxon>Viridiplantae</taxon>
        <taxon>Streptophyta</taxon>
        <taxon>Embryophyta</taxon>
        <taxon>Tracheophyta</taxon>
        <taxon>Spermatophyta</taxon>
        <taxon>Magnoliopsida</taxon>
        <taxon>eudicotyledons</taxon>
        <taxon>Gunneridae</taxon>
        <taxon>Pentapetalae</taxon>
        <taxon>rosids</taxon>
        <taxon>fabids</taxon>
        <taxon>Rosales</taxon>
        <taxon>Rosaceae</taxon>
        <taxon>Rosoideae</taxon>
        <taxon>Rosoideae incertae sedis</taxon>
        <taxon>Rubus</taxon>
    </lineage>
</organism>
<comment type="caution">
    <text evidence="4">The sequence shown here is derived from an EMBL/GenBank/DDBJ whole genome shotgun (WGS) entry which is preliminary data.</text>
</comment>
<feature type="coiled-coil region" evidence="3">
    <location>
        <begin position="61"/>
        <end position="95"/>
    </location>
</feature>
<proteinExistence type="predicted"/>
<dbReference type="PANTHER" id="PTHR45885:SF1">
    <property type="entry name" value="CELL DIVISION CYCLE 5-LIKE PROTEIN"/>
    <property type="match status" value="1"/>
</dbReference>
<name>A0AAW1XMN1_RUBAR</name>
<dbReference type="PANTHER" id="PTHR45885">
    <property type="entry name" value="CELL DIVISION CYCLE 5-LIKE PROTEIN"/>
    <property type="match status" value="1"/>
</dbReference>
<dbReference type="GO" id="GO:0005681">
    <property type="term" value="C:spliceosomal complex"/>
    <property type="evidence" value="ECO:0007669"/>
    <property type="project" value="TreeGrafter"/>
</dbReference>
<evidence type="ECO:0000256" key="1">
    <source>
        <dbReference type="ARBA" id="ARBA00023125"/>
    </source>
</evidence>
<accession>A0AAW1XMN1</accession>
<keyword evidence="5" id="KW-1185">Reference proteome</keyword>
<dbReference type="GO" id="GO:0000398">
    <property type="term" value="P:mRNA splicing, via spliceosome"/>
    <property type="evidence" value="ECO:0007669"/>
    <property type="project" value="InterPro"/>
</dbReference>
<dbReference type="GO" id="GO:0003677">
    <property type="term" value="F:DNA binding"/>
    <property type="evidence" value="ECO:0007669"/>
    <property type="project" value="UniProtKB-KW"/>
</dbReference>
<evidence type="ECO:0000313" key="5">
    <source>
        <dbReference type="Proteomes" id="UP001457282"/>
    </source>
</evidence>
<keyword evidence="1" id="KW-0238">DNA-binding</keyword>
<gene>
    <name evidence="4" type="ORF">M0R45_014748</name>
</gene>
<dbReference type="EMBL" id="JBEDUW010000003">
    <property type="protein sequence ID" value="KAK9937985.1"/>
    <property type="molecule type" value="Genomic_DNA"/>
</dbReference>
<evidence type="ECO:0000256" key="3">
    <source>
        <dbReference type="SAM" id="Coils"/>
    </source>
</evidence>
<sequence>MIRKELLSLQQHGNVDYPINEIMVTAFEEDELMEADSMIAEEAQYVGEAHKSCLGCLSSIAEDMENPVAGLQNEFEKVQNELEKVKKKAESIENRAKVRTHGYEKKAKDVLWPKIQETFKQMDLAEKELGFFQALQKQEKLAATCRINNMWEVQHQSKGATPIMIF</sequence>